<sequence>MTDIYLNSDKILSFNVILPKTKWIKIAKRNNMCLESYPTRVIFYGATEDKDILM</sequence>
<proteinExistence type="predicted"/>
<protein>
    <submittedName>
        <fullName evidence="1">UXP</fullName>
    </submittedName>
</protein>
<accession>A0A8K1KUY3</accession>
<organism evidence="1">
    <name type="scientific">Tern adenovirus</name>
    <dbReference type="NCBI Taxonomy" id="2820437"/>
    <lineage>
        <taxon>Viruses</taxon>
        <taxon>Varidnaviria</taxon>
        <taxon>Bamfordvirae</taxon>
        <taxon>Preplasmiviricota</taxon>
        <taxon>Polisuviricotina</taxon>
        <taxon>Pharingeaviricetes</taxon>
        <taxon>Rowavirales</taxon>
        <taxon>Adenoviridae</taxon>
    </lineage>
</organism>
<reference evidence="1" key="1">
    <citation type="submission" date="2020-10" db="EMBL/GenBank/DDBJ databases">
        <title>Identification of a novel adenovirus in terns.</title>
        <authorList>
            <person name="Schmidlin K."/>
            <person name="Kraberger S."/>
            <person name="Levi G."/>
            <person name="Fontenele R.S."/>
            <person name="Harrach B."/>
            <person name="Arnold J.M."/>
            <person name="Oswald S.A."/>
            <person name="Varsani A."/>
        </authorList>
    </citation>
    <scope>NUCLEOTIDE SEQUENCE</scope>
    <source>
        <strain evidence="1">Ternfec_CA2016</strain>
    </source>
</reference>
<evidence type="ECO:0000313" key="1">
    <source>
        <dbReference type="EMBL" id="UDE31602.1"/>
    </source>
</evidence>
<dbReference type="EMBL" id="MW067004">
    <property type="protein sequence ID" value="UDE31602.1"/>
    <property type="molecule type" value="Genomic_DNA"/>
</dbReference>
<name>A0A8K1KUY3_9ADEN</name>